<evidence type="ECO:0000313" key="2">
    <source>
        <dbReference type="EMBL" id="CAF4050495.1"/>
    </source>
</evidence>
<reference evidence="3" key="1">
    <citation type="submission" date="2021-02" db="EMBL/GenBank/DDBJ databases">
        <authorList>
            <person name="Nowell W R."/>
        </authorList>
    </citation>
    <scope>NUCLEOTIDE SEQUENCE</scope>
</reference>
<protein>
    <submittedName>
        <fullName evidence="3">Uncharacterized protein</fullName>
    </submittedName>
</protein>
<evidence type="ECO:0000313" key="3">
    <source>
        <dbReference type="EMBL" id="CAF4080684.1"/>
    </source>
</evidence>
<dbReference type="EMBL" id="CAJNRG010019247">
    <property type="protein sequence ID" value="CAF2270649.1"/>
    <property type="molecule type" value="Genomic_DNA"/>
</dbReference>
<dbReference type="EMBL" id="CAJOBF010002688">
    <property type="protein sequence ID" value="CAF4050495.1"/>
    <property type="molecule type" value="Genomic_DNA"/>
</dbReference>
<organism evidence="3 4">
    <name type="scientific">Rotaria magnacalcarata</name>
    <dbReference type="NCBI Taxonomy" id="392030"/>
    <lineage>
        <taxon>Eukaryota</taxon>
        <taxon>Metazoa</taxon>
        <taxon>Spiralia</taxon>
        <taxon>Gnathifera</taxon>
        <taxon>Rotifera</taxon>
        <taxon>Eurotatoria</taxon>
        <taxon>Bdelloidea</taxon>
        <taxon>Philodinida</taxon>
        <taxon>Philodinidae</taxon>
        <taxon>Rotaria</taxon>
    </lineage>
</organism>
<accession>A0A819TUA8</accession>
<keyword evidence="4" id="KW-1185">Reference proteome</keyword>
<comment type="caution">
    <text evidence="3">The sequence shown here is derived from an EMBL/GenBank/DDBJ whole genome shotgun (WGS) entry which is preliminary data.</text>
</comment>
<dbReference type="Proteomes" id="UP000663866">
    <property type="component" value="Unassembled WGS sequence"/>
</dbReference>
<name>A0A819TUA8_9BILA</name>
<sequence>MKERLILFKNNKMIKSDLNQWISELDQVLNTDLTEQTNYEKTVVQHCLWYFIILIMTSSNHLNKDKFKCVLKSGIQSTLFNSIQKFYLQYYLNEGHAPITINELNRIKTQLESQILTRKN</sequence>
<evidence type="ECO:0000313" key="1">
    <source>
        <dbReference type="EMBL" id="CAF2270649.1"/>
    </source>
</evidence>
<dbReference type="Proteomes" id="UP000663887">
    <property type="component" value="Unassembled WGS sequence"/>
</dbReference>
<evidence type="ECO:0000313" key="4">
    <source>
        <dbReference type="Proteomes" id="UP000663866"/>
    </source>
</evidence>
<dbReference type="EMBL" id="CAJOBG010003784">
    <property type="protein sequence ID" value="CAF4080684.1"/>
    <property type="molecule type" value="Genomic_DNA"/>
</dbReference>
<proteinExistence type="predicted"/>
<dbReference type="AlphaFoldDB" id="A0A819TUA8"/>
<gene>
    <name evidence="3" type="ORF">OVN521_LOCUS19752</name>
    <name evidence="2" type="ORF">UXM345_LOCUS19190</name>
    <name evidence="1" type="ORF">XDN619_LOCUS37083</name>
</gene>
<dbReference type="Proteomes" id="UP000663842">
    <property type="component" value="Unassembled WGS sequence"/>
</dbReference>